<accession>A0ABD0JCM0</accession>
<keyword evidence="2" id="KW-0732">Signal</keyword>
<gene>
    <name evidence="3" type="ORF">BaRGS_00036077</name>
</gene>
<comment type="caution">
    <text evidence="3">The sequence shown here is derived from an EMBL/GenBank/DDBJ whole genome shotgun (WGS) entry which is preliminary data.</text>
</comment>
<dbReference type="Proteomes" id="UP001519460">
    <property type="component" value="Unassembled WGS sequence"/>
</dbReference>
<dbReference type="AlphaFoldDB" id="A0ABD0JCM0"/>
<dbReference type="EMBL" id="JACVVK020000499">
    <property type="protein sequence ID" value="KAK7469914.1"/>
    <property type="molecule type" value="Genomic_DNA"/>
</dbReference>
<feature type="signal peptide" evidence="2">
    <location>
        <begin position="1"/>
        <end position="25"/>
    </location>
</feature>
<keyword evidence="1" id="KW-0472">Membrane</keyword>
<keyword evidence="1" id="KW-1133">Transmembrane helix</keyword>
<keyword evidence="4" id="KW-1185">Reference proteome</keyword>
<evidence type="ECO:0000256" key="1">
    <source>
        <dbReference type="SAM" id="Phobius"/>
    </source>
</evidence>
<reference evidence="3 4" key="1">
    <citation type="journal article" date="2023" name="Sci. Data">
        <title>Genome assembly of the Korean intertidal mud-creeper Batillaria attramentaria.</title>
        <authorList>
            <person name="Patra A.K."/>
            <person name="Ho P.T."/>
            <person name="Jun S."/>
            <person name="Lee S.J."/>
            <person name="Kim Y."/>
            <person name="Won Y.J."/>
        </authorList>
    </citation>
    <scope>NUCLEOTIDE SEQUENCE [LARGE SCALE GENOMIC DNA]</scope>
    <source>
        <strain evidence="3">Wonlab-2016</strain>
    </source>
</reference>
<protein>
    <submittedName>
        <fullName evidence="3">Uncharacterized protein</fullName>
    </submittedName>
</protein>
<feature type="transmembrane region" description="Helical" evidence="1">
    <location>
        <begin position="119"/>
        <end position="145"/>
    </location>
</feature>
<name>A0ABD0JCM0_9CAEN</name>
<evidence type="ECO:0000256" key="2">
    <source>
        <dbReference type="SAM" id="SignalP"/>
    </source>
</evidence>
<evidence type="ECO:0000313" key="3">
    <source>
        <dbReference type="EMBL" id="KAK7469914.1"/>
    </source>
</evidence>
<feature type="chain" id="PRO_5044859510" evidence="2">
    <location>
        <begin position="26"/>
        <end position="168"/>
    </location>
</feature>
<sequence>MERLGRLTATLALLSVVVCFTGLAALPLENKPNINATQDDVVNCTASSCGNTTGLDITRTLLPAANKDESARTMARGGADKTKEVDPHCEKLKNGKGYLKYGILPFDCWDNPPSAADRVAYSLGLFSFAIVASLAVGCLLLYLWCRSRQLPVCCRGKTAYAPAPTRLV</sequence>
<proteinExistence type="predicted"/>
<evidence type="ECO:0000313" key="4">
    <source>
        <dbReference type="Proteomes" id="UP001519460"/>
    </source>
</evidence>
<organism evidence="3 4">
    <name type="scientific">Batillaria attramentaria</name>
    <dbReference type="NCBI Taxonomy" id="370345"/>
    <lineage>
        <taxon>Eukaryota</taxon>
        <taxon>Metazoa</taxon>
        <taxon>Spiralia</taxon>
        <taxon>Lophotrochozoa</taxon>
        <taxon>Mollusca</taxon>
        <taxon>Gastropoda</taxon>
        <taxon>Caenogastropoda</taxon>
        <taxon>Sorbeoconcha</taxon>
        <taxon>Cerithioidea</taxon>
        <taxon>Batillariidae</taxon>
        <taxon>Batillaria</taxon>
    </lineage>
</organism>
<keyword evidence="1" id="KW-0812">Transmembrane</keyword>